<evidence type="ECO:0000313" key="3">
    <source>
        <dbReference type="Proteomes" id="UP001153555"/>
    </source>
</evidence>
<gene>
    <name evidence="2" type="ORF">SHERM_29309</name>
</gene>
<dbReference type="AlphaFoldDB" id="A0A9N7NQ62"/>
<dbReference type="GO" id="GO:0005634">
    <property type="term" value="C:nucleus"/>
    <property type="evidence" value="ECO:0007669"/>
    <property type="project" value="TreeGrafter"/>
</dbReference>
<organism evidence="2 3">
    <name type="scientific">Striga hermonthica</name>
    <name type="common">Purple witchweed</name>
    <name type="synonym">Buchnera hermonthica</name>
    <dbReference type="NCBI Taxonomy" id="68872"/>
    <lineage>
        <taxon>Eukaryota</taxon>
        <taxon>Viridiplantae</taxon>
        <taxon>Streptophyta</taxon>
        <taxon>Embryophyta</taxon>
        <taxon>Tracheophyta</taxon>
        <taxon>Spermatophyta</taxon>
        <taxon>Magnoliopsida</taxon>
        <taxon>eudicotyledons</taxon>
        <taxon>Gunneridae</taxon>
        <taxon>Pentapetalae</taxon>
        <taxon>asterids</taxon>
        <taxon>lamiids</taxon>
        <taxon>Lamiales</taxon>
        <taxon>Orobanchaceae</taxon>
        <taxon>Buchnereae</taxon>
        <taxon>Striga</taxon>
    </lineage>
</organism>
<protein>
    <recommendedName>
        <fullName evidence="1">BRCT domain-containing protein</fullName>
    </recommendedName>
</protein>
<dbReference type="InterPro" id="IPR047250">
    <property type="entry name" value="BRCT_p53bp1-like_rpt2"/>
</dbReference>
<dbReference type="InterPro" id="IPR047252">
    <property type="entry name" value="TP53BP1-like"/>
</dbReference>
<dbReference type="GO" id="GO:0045944">
    <property type="term" value="P:positive regulation of transcription by RNA polymerase II"/>
    <property type="evidence" value="ECO:0007669"/>
    <property type="project" value="TreeGrafter"/>
</dbReference>
<dbReference type="EMBL" id="CACSLK010027842">
    <property type="protein sequence ID" value="CAA0834053.1"/>
    <property type="molecule type" value="Genomic_DNA"/>
</dbReference>
<dbReference type="PANTHER" id="PTHR15321:SF3">
    <property type="entry name" value="TP53-BINDING PROTEIN 1"/>
    <property type="match status" value="1"/>
</dbReference>
<dbReference type="InterPro" id="IPR036420">
    <property type="entry name" value="BRCT_dom_sf"/>
</dbReference>
<dbReference type="Proteomes" id="UP001153555">
    <property type="component" value="Unassembled WGS sequence"/>
</dbReference>
<dbReference type="GO" id="GO:0042393">
    <property type="term" value="F:histone binding"/>
    <property type="evidence" value="ECO:0007669"/>
    <property type="project" value="TreeGrafter"/>
</dbReference>
<keyword evidence="3" id="KW-1185">Reference proteome</keyword>
<dbReference type="OrthoDB" id="646980at2759"/>
<feature type="domain" description="BRCT" evidence="1">
    <location>
        <begin position="884"/>
        <end position="984"/>
    </location>
</feature>
<dbReference type="GO" id="GO:0000077">
    <property type="term" value="P:DNA damage checkpoint signaling"/>
    <property type="evidence" value="ECO:0007669"/>
    <property type="project" value="TreeGrafter"/>
</dbReference>
<dbReference type="PANTHER" id="PTHR15321">
    <property type="entry name" value="TUMOR SUPPRESSOR P53-BINDING PROTEIN 1"/>
    <property type="match status" value="1"/>
</dbReference>
<name>A0A9N7NQ62_STRHE</name>
<comment type="caution">
    <text evidence="2">The sequence shown here is derived from an EMBL/GenBank/DDBJ whole genome shotgun (WGS) entry which is preliminary data.</text>
</comment>
<dbReference type="CDD" id="cd17724">
    <property type="entry name" value="BRCT_p53bp1_rpt2"/>
    <property type="match status" value="1"/>
</dbReference>
<evidence type="ECO:0000259" key="1">
    <source>
        <dbReference type="PROSITE" id="PS50172"/>
    </source>
</evidence>
<reference evidence="2" key="1">
    <citation type="submission" date="2019-12" db="EMBL/GenBank/DDBJ databases">
        <authorList>
            <person name="Scholes J."/>
        </authorList>
    </citation>
    <scope>NUCLEOTIDE SEQUENCE</scope>
</reference>
<dbReference type="Gene3D" id="3.40.50.10190">
    <property type="entry name" value="BRCT domain"/>
    <property type="match status" value="2"/>
</dbReference>
<evidence type="ECO:0000313" key="2">
    <source>
        <dbReference type="EMBL" id="CAA0834053.1"/>
    </source>
</evidence>
<feature type="domain" description="BRCT" evidence="1">
    <location>
        <begin position="761"/>
        <end position="864"/>
    </location>
</feature>
<dbReference type="Pfam" id="PF18428">
    <property type="entry name" value="BRCT_3"/>
    <property type="match status" value="1"/>
</dbReference>
<dbReference type="InterPro" id="IPR001357">
    <property type="entry name" value="BRCT_dom"/>
</dbReference>
<dbReference type="PROSITE" id="PS50172">
    <property type="entry name" value="BRCT"/>
    <property type="match status" value="2"/>
</dbReference>
<proteinExistence type="predicted"/>
<sequence>MGSLSVFRLPQFSEDEAWLPSWLQHCNFDILNVESITTDQITFEQRVEEVKFHWTGVGSGESLREKGGFNIGQLFISGTDGSPFSLSQSANDGVQFHLCLSPDGDSENIDQITDVFPTKSKCTSIVQPCEDSGILGQGCGKLNFSPVSTNCSRPVELEGHLDKSEMLKHDENTSCSEGAADVVELCIAASEALVINEVTESESLAKSCSASAILEASLQIKQARLEVWSDTHTFNGSSYIACDISDLSDLDDIAMESAYEDAGIHLNELHVKELSMLQVKDTFDSENDENFKHRNTTDPATNYINSPNGGYTNIVEGVIDSDILKEDLATERLESDKQNGVICVSVCGLGSDVGFQDNSMRTIGAHMELHISDSTERANVTTPGSNLHEINVSTSPNMSGQEKDNAPINIIQGQEQFKSRWFGGWIVNNDVKYTSMKHSIPQPFCGETSLLSESADVAPDENSCAQNHDKEAMIASQLSTSIENFHTTVIDGMLLSQDIRSSNTSLADPLCSVVPCSISENICSSPAVEQENRVHPCHFNVTIECNKNNVFQMSPLDNDVAQREKVDMPIANIEESRNGVSRRFTSLRDYSKLPPNGTKFHLKHGPWKSSSLMQSNIDLTSQENHEETVKVWAEVSNKENTHTLPNLVKNSSHSCFLDEDNAIRTSQAKTNSQCPDSEKKQQTLLQCRTRSAQKLRTSKRVHFCERETTIPEQKRLKKVQSAPRTCSSTRAFKKSTRFSARLKSGVQQMDRYLKKHVDKEKRRLILQNMDFFLTGFSHKKEMEIEGLIRQYGGVVLSQIPPINLNGKRSSIIKSQALPIILCLKKTKSFKFLYGCAVNAYVLKVNWLHDSLAAGRVLPPKRYMILPRNITRWQDQVYTAVNYDDCSLVFNNLGVMLHGKTKYFASIATIIKHGGGQIFNTLHLLVQALEAGVISTGIIVSREESFSSRHLKQCALEQNIPIVSVQWIMKSLYAGQLVPLEEKNNSRHLPAVKPQRLQDLMELSQEI</sequence>
<accession>A0A9N7NQ62</accession>
<dbReference type="SMART" id="SM00292">
    <property type="entry name" value="BRCT"/>
    <property type="match status" value="2"/>
</dbReference>
<dbReference type="SUPFAM" id="SSF52113">
    <property type="entry name" value="BRCT domain"/>
    <property type="match status" value="2"/>
</dbReference>